<dbReference type="Proteomes" id="UP001457197">
    <property type="component" value="Unassembled WGS sequence"/>
</dbReference>
<name>A0ABV1AZ25_9FIRM</name>
<dbReference type="EMBL" id="JBBMEO010000063">
    <property type="protein sequence ID" value="MEQ2363339.1"/>
    <property type="molecule type" value="Genomic_DNA"/>
</dbReference>
<evidence type="ECO:0000313" key="2">
    <source>
        <dbReference type="EMBL" id="MEQ2363339.1"/>
    </source>
</evidence>
<keyword evidence="1" id="KW-0472">Membrane</keyword>
<proteinExistence type="predicted"/>
<feature type="transmembrane region" description="Helical" evidence="1">
    <location>
        <begin position="29"/>
        <end position="48"/>
    </location>
</feature>
<protein>
    <submittedName>
        <fullName evidence="2">Uncharacterized protein</fullName>
    </submittedName>
</protein>
<reference evidence="2 3" key="1">
    <citation type="submission" date="2024-03" db="EMBL/GenBank/DDBJ databases">
        <title>Human intestinal bacterial collection.</title>
        <authorList>
            <person name="Pauvert C."/>
            <person name="Hitch T.C.A."/>
            <person name="Clavel T."/>
        </authorList>
    </citation>
    <scope>NUCLEOTIDE SEQUENCE [LARGE SCALE GENOMIC DNA]</scope>
    <source>
        <strain evidence="2 3">CLA-AA-H175</strain>
    </source>
</reference>
<keyword evidence="3" id="KW-1185">Reference proteome</keyword>
<accession>A0ABV1AZ25</accession>
<dbReference type="RefSeq" id="WP_173014779.1">
    <property type="nucleotide sequence ID" value="NZ_JBBMEO010000063.1"/>
</dbReference>
<evidence type="ECO:0000313" key="3">
    <source>
        <dbReference type="Proteomes" id="UP001457197"/>
    </source>
</evidence>
<keyword evidence="1" id="KW-0812">Transmembrane</keyword>
<sequence length="54" mass="5988">MNYGWATVFTLAAWFAGLVIDVNVRVGDLGLRTVLPVIVMGCCIMKFIKDNNIQ</sequence>
<keyword evidence="1" id="KW-1133">Transmembrane helix</keyword>
<gene>
    <name evidence="2" type="ORF">WMO44_14505</name>
</gene>
<organism evidence="2 3">
    <name type="scientific">Faecalibacterium tardum</name>
    <dbReference type="NCBI Taxonomy" id="3133156"/>
    <lineage>
        <taxon>Bacteria</taxon>
        <taxon>Bacillati</taxon>
        <taxon>Bacillota</taxon>
        <taxon>Clostridia</taxon>
        <taxon>Eubacteriales</taxon>
        <taxon>Oscillospiraceae</taxon>
        <taxon>Faecalibacterium</taxon>
    </lineage>
</organism>
<comment type="caution">
    <text evidence="2">The sequence shown here is derived from an EMBL/GenBank/DDBJ whole genome shotgun (WGS) entry which is preliminary data.</text>
</comment>
<evidence type="ECO:0000256" key="1">
    <source>
        <dbReference type="SAM" id="Phobius"/>
    </source>
</evidence>